<dbReference type="RefSeq" id="WP_104058319.1">
    <property type="nucleotide sequence ID" value="NZ_PREZ01000004.1"/>
</dbReference>
<feature type="domain" description="SGNH hydrolase-type esterase" evidence="1">
    <location>
        <begin position="7"/>
        <end position="188"/>
    </location>
</feature>
<dbReference type="PANTHER" id="PTHR30383">
    <property type="entry name" value="THIOESTERASE 1/PROTEASE 1/LYSOPHOSPHOLIPASE L1"/>
    <property type="match status" value="1"/>
</dbReference>
<reference evidence="2 3" key="1">
    <citation type="submission" date="2018-02" db="EMBL/GenBank/DDBJ databases">
        <title>Jeotgalibacillus proteolyticum sp. nov. a protease producing bacterium isolated from ocean sediments of Laizhou Bay.</title>
        <authorList>
            <person name="Li Y."/>
        </authorList>
    </citation>
    <scope>NUCLEOTIDE SEQUENCE [LARGE SCALE GENOMIC DNA]</scope>
    <source>
        <strain evidence="2 3">22-7</strain>
    </source>
</reference>
<dbReference type="CDD" id="cd01834">
    <property type="entry name" value="SGNH_hydrolase_like_2"/>
    <property type="match status" value="1"/>
</dbReference>
<dbReference type="GO" id="GO:0004622">
    <property type="term" value="F:phosphatidylcholine lysophospholipase activity"/>
    <property type="evidence" value="ECO:0007669"/>
    <property type="project" value="TreeGrafter"/>
</dbReference>
<organism evidence="2 3">
    <name type="scientific">Jeotgalibacillus proteolyticus</name>
    <dbReference type="NCBI Taxonomy" id="2082395"/>
    <lineage>
        <taxon>Bacteria</taxon>
        <taxon>Bacillati</taxon>
        <taxon>Bacillota</taxon>
        <taxon>Bacilli</taxon>
        <taxon>Bacillales</taxon>
        <taxon>Caryophanaceae</taxon>
        <taxon>Jeotgalibacillus</taxon>
    </lineage>
</organism>
<sequence length="205" mass="22935">MTKKVVLIGDSITDAGRREDPNGIGTGYVKHLYEELFKNNKDWELINKGVSGDRVTDLEARWEEDVLKLNPDVLSISIGINDVWYQIDHPEMEQVTPDQFEAVYRSLLDKVPASTQLILMEPTIIEEHLGSLGNQGLVEYAEIVRFLAEEKGAILVQNYAVFMGTLANGNHPPLTTDGVHMTDAGSRLMADTWKKAAGYLFKTDK</sequence>
<name>A0A2S5GBK1_9BACL</name>
<gene>
    <name evidence="2" type="ORF">C4B60_12385</name>
</gene>
<dbReference type="AlphaFoldDB" id="A0A2S5GBK1"/>
<dbReference type="Proteomes" id="UP000239047">
    <property type="component" value="Unassembled WGS sequence"/>
</dbReference>
<evidence type="ECO:0000313" key="2">
    <source>
        <dbReference type="EMBL" id="PPA70369.1"/>
    </source>
</evidence>
<dbReference type="PANTHER" id="PTHR30383:SF5">
    <property type="entry name" value="SGNH HYDROLASE-TYPE ESTERASE DOMAIN-CONTAINING PROTEIN"/>
    <property type="match status" value="1"/>
</dbReference>
<dbReference type="SUPFAM" id="SSF52266">
    <property type="entry name" value="SGNH hydrolase"/>
    <property type="match status" value="1"/>
</dbReference>
<dbReference type="InterPro" id="IPR008265">
    <property type="entry name" value="Lipase_GDSL_AS"/>
</dbReference>
<comment type="caution">
    <text evidence="2">The sequence shown here is derived from an EMBL/GenBank/DDBJ whole genome shotgun (WGS) entry which is preliminary data.</text>
</comment>
<protein>
    <submittedName>
        <fullName evidence="2">Hydrolase</fullName>
    </submittedName>
</protein>
<dbReference type="InterPro" id="IPR013830">
    <property type="entry name" value="SGNH_hydro"/>
</dbReference>
<dbReference type="PROSITE" id="PS01098">
    <property type="entry name" value="LIPASE_GDSL_SER"/>
    <property type="match status" value="1"/>
</dbReference>
<dbReference type="Gene3D" id="3.40.50.1110">
    <property type="entry name" value="SGNH hydrolase"/>
    <property type="match status" value="1"/>
</dbReference>
<evidence type="ECO:0000313" key="3">
    <source>
        <dbReference type="Proteomes" id="UP000239047"/>
    </source>
</evidence>
<dbReference type="OrthoDB" id="9794725at2"/>
<keyword evidence="2" id="KW-0378">Hydrolase</keyword>
<evidence type="ECO:0000259" key="1">
    <source>
        <dbReference type="Pfam" id="PF13472"/>
    </source>
</evidence>
<accession>A0A2S5GBK1</accession>
<dbReference type="EMBL" id="PREZ01000004">
    <property type="protein sequence ID" value="PPA70369.1"/>
    <property type="molecule type" value="Genomic_DNA"/>
</dbReference>
<dbReference type="GO" id="GO:0006629">
    <property type="term" value="P:lipid metabolic process"/>
    <property type="evidence" value="ECO:0007669"/>
    <property type="project" value="InterPro"/>
</dbReference>
<proteinExistence type="predicted"/>
<dbReference type="InterPro" id="IPR036514">
    <property type="entry name" value="SGNH_hydro_sf"/>
</dbReference>
<dbReference type="InterPro" id="IPR051532">
    <property type="entry name" value="Ester_Hydrolysis_Enzymes"/>
</dbReference>
<dbReference type="Pfam" id="PF13472">
    <property type="entry name" value="Lipase_GDSL_2"/>
    <property type="match status" value="1"/>
</dbReference>
<keyword evidence="3" id="KW-1185">Reference proteome</keyword>